<evidence type="ECO:0000256" key="1">
    <source>
        <dbReference type="ARBA" id="ARBA00004123"/>
    </source>
</evidence>
<dbReference type="Proteomes" id="UP000306102">
    <property type="component" value="Unassembled WGS sequence"/>
</dbReference>
<sequence length="351" mass="38282">MDSSKKNVFSHYSDTLPSGSGFSSKEVAECSSASDRGTGAHPAAICSDDELLLASRNPKKRGGRKKVKETRHPVYRGVRWRNAHTWVCEVREPNKKSRIWLGTFPTAEMAARAHDVAAIALRNRMACVNFADSVWRLPVPASLDPKDIQKAAAEAAEMFRPPLLEEKKDVPGDVAQPEEDATLKENNDVPGDVAKPEEDATLTTTATTTATETATETTMPENLLFMDDEAIFGMPGLLANMAEGLMLPPPPPHSEGGDWYEGDDAELGDDAATEAGETFRPSLAYVKVSGDVTKPEDIPEKMFYMDEEAVFGMLRLLANMAKGLMLLAGGDWYEGDDVEFGAHKALWSFSI</sequence>
<evidence type="ECO:0000256" key="6">
    <source>
        <dbReference type="ARBA" id="ARBA00023242"/>
    </source>
</evidence>
<comment type="subcellular location">
    <subcellularLocation>
        <location evidence="1">Nucleus</location>
    </subcellularLocation>
</comment>
<dbReference type="PROSITE" id="PS51032">
    <property type="entry name" value="AP2_ERF"/>
    <property type="match status" value="1"/>
</dbReference>
<evidence type="ECO:0000256" key="2">
    <source>
        <dbReference type="ARBA" id="ARBA00023015"/>
    </source>
</evidence>
<keyword evidence="5" id="KW-0804">Transcription</keyword>
<feature type="region of interest" description="Disordered" evidence="8">
    <location>
        <begin position="164"/>
        <end position="214"/>
    </location>
</feature>
<dbReference type="SMART" id="SM00380">
    <property type="entry name" value="AP2"/>
    <property type="match status" value="1"/>
</dbReference>
<evidence type="ECO:0000256" key="5">
    <source>
        <dbReference type="ARBA" id="ARBA00023163"/>
    </source>
</evidence>
<name>A0A4S4DP83_CAMSN</name>
<gene>
    <name evidence="10" type="ORF">TEA_027816</name>
</gene>
<protein>
    <recommendedName>
        <fullName evidence="9">AP2/ERF domain-containing protein</fullName>
    </recommendedName>
</protein>
<feature type="compositionally biased region" description="Polar residues" evidence="8">
    <location>
        <begin position="1"/>
        <end position="23"/>
    </location>
</feature>
<keyword evidence="2" id="KW-0805">Transcription regulation</keyword>
<accession>A0A4S4DP83</accession>
<dbReference type="PANTHER" id="PTHR31839:SF2">
    <property type="entry name" value="DEHYDRATION-RESPONSIVE ELEMENT-BINDING PROTEIN 1D"/>
    <property type="match status" value="1"/>
</dbReference>
<evidence type="ECO:0000256" key="8">
    <source>
        <dbReference type="SAM" id="MobiDB-lite"/>
    </source>
</evidence>
<organism evidence="10 11">
    <name type="scientific">Camellia sinensis var. sinensis</name>
    <name type="common">China tea</name>
    <dbReference type="NCBI Taxonomy" id="542762"/>
    <lineage>
        <taxon>Eukaryota</taxon>
        <taxon>Viridiplantae</taxon>
        <taxon>Streptophyta</taxon>
        <taxon>Embryophyta</taxon>
        <taxon>Tracheophyta</taxon>
        <taxon>Spermatophyta</taxon>
        <taxon>Magnoliopsida</taxon>
        <taxon>eudicotyledons</taxon>
        <taxon>Gunneridae</taxon>
        <taxon>Pentapetalae</taxon>
        <taxon>asterids</taxon>
        <taxon>Ericales</taxon>
        <taxon>Theaceae</taxon>
        <taxon>Camellia</taxon>
    </lineage>
</organism>
<keyword evidence="6" id="KW-0539">Nucleus</keyword>
<dbReference type="EMBL" id="SDRB02010704">
    <property type="protein sequence ID" value="THG04839.1"/>
    <property type="molecule type" value="Genomic_DNA"/>
</dbReference>
<dbReference type="AlphaFoldDB" id="A0A4S4DP83"/>
<dbReference type="Pfam" id="PF00847">
    <property type="entry name" value="AP2"/>
    <property type="match status" value="1"/>
</dbReference>
<dbReference type="PRINTS" id="PR00367">
    <property type="entry name" value="ETHRSPELEMNT"/>
</dbReference>
<feature type="region of interest" description="Disordered" evidence="8">
    <location>
        <begin position="1"/>
        <end position="42"/>
    </location>
</feature>
<evidence type="ECO:0000256" key="3">
    <source>
        <dbReference type="ARBA" id="ARBA00023125"/>
    </source>
</evidence>
<evidence type="ECO:0000256" key="7">
    <source>
        <dbReference type="ARBA" id="ARBA00024343"/>
    </source>
</evidence>
<dbReference type="CDD" id="cd00018">
    <property type="entry name" value="AP2"/>
    <property type="match status" value="1"/>
</dbReference>
<dbReference type="PANTHER" id="PTHR31839">
    <property type="entry name" value="DEHYDRATION-RESPONSIVE ELEMENT-BINDING PROTEIN 1D"/>
    <property type="match status" value="1"/>
</dbReference>
<dbReference type="GO" id="GO:0005634">
    <property type="term" value="C:nucleus"/>
    <property type="evidence" value="ECO:0007669"/>
    <property type="project" value="UniProtKB-SubCell"/>
</dbReference>
<reference evidence="10 11" key="1">
    <citation type="journal article" date="2018" name="Proc. Natl. Acad. Sci. U.S.A.">
        <title>Draft genome sequence of Camellia sinensis var. sinensis provides insights into the evolution of the tea genome and tea quality.</title>
        <authorList>
            <person name="Wei C."/>
            <person name="Yang H."/>
            <person name="Wang S."/>
            <person name="Zhao J."/>
            <person name="Liu C."/>
            <person name="Gao L."/>
            <person name="Xia E."/>
            <person name="Lu Y."/>
            <person name="Tai Y."/>
            <person name="She G."/>
            <person name="Sun J."/>
            <person name="Cao H."/>
            <person name="Tong W."/>
            <person name="Gao Q."/>
            <person name="Li Y."/>
            <person name="Deng W."/>
            <person name="Jiang X."/>
            <person name="Wang W."/>
            <person name="Chen Q."/>
            <person name="Zhang S."/>
            <person name="Li H."/>
            <person name="Wu J."/>
            <person name="Wang P."/>
            <person name="Li P."/>
            <person name="Shi C."/>
            <person name="Zheng F."/>
            <person name="Jian J."/>
            <person name="Huang B."/>
            <person name="Shan D."/>
            <person name="Shi M."/>
            <person name="Fang C."/>
            <person name="Yue Y."/>
            <person name="Li F."/>
            <person name="Li D."/>
            <person name="Wei S."/>
            <person name="Han B."/>
            <person name="Jiang C."/>
            <person name="Yin Y."/>
            <person name="Xia T."/>
            <person name="Zhang Z."/>
            <person name="Bennetzen J.L."/>
            <person name="Zhao S."/>
            <person name="Wan X."/>
        </authorList>
    </citation>
    <scope>NUCLEOTIDE SEQUENCE [LARGE SCALE GENOMIC DNA]</scope>
    <source>
        <strain evidence="11">cv. Shuchazao</strain>
        <tissue evidence="10">Leaf</tissue>
    </source>
</reference>
<evidence type="ECO:0000313" key="10">
    <source>
        <dbReference type="EMBL" id="THG04839.1"/>
    </source>
</evidence>
<keyword evidence="4" id="KW-0010">Activator</keyword>
<dbReference type="InterPro" id="IPR016177">
    <property type="entry name" value="DNA-bd_dom_sf"/>
</dbReference>
<dbReference type="InterPro" id="IPR045277">
    <property type="entry name" value="DRE1A-I"/>
</dbReference>
<dbReference type="GO" id="GO:0003677">
    <property type="term" value="F:DNA binding"/>
    <property type="evidence" value="ECO:0007669"/>
    <property type="project" value="UniProtKB-KW"/>
</dbReference>
<dbReference type="Gene3D" id="3.30.730.10">
    <property type="entry name" value="AP2/ERF domain"/>
    <property type="match status" value="1"/>
</dbReference>
<comment type="similarity">
    <text evidence="7">Belongs to the AP2/ERF transcription factor family. ERF subfamily.</text>
</comment>
<comment type="caution">
    <text evidence="10">The sequence shown here is derived from an EMBL/GenBank/DDBJ whole genome shotgun (WGS) entry which is preliminary data.</text>
</comment>
<keyword evidence="11" id="KW-1185">Reference proteome</keyword>
<dbReference type="GO" id="GO:0003700">
    <property type="term" value="F:DNA-binding transcription factor activity"/>
    <property type="evidence" value="ECO:0007669"/>
    <property type="project" value="InterPro"/>
</dbReference>
<proteinExistence type="inferred from homology"/>
<evidence type="ECO:0000256" key="4">
    <source>
        <dbReference type="ARBA" id="ARBA00023159"/>
    </source>
</evidence>
<feature type="compositionally biased region" description="Low complexity" evidence="8">
    <location>
        <begin position="201"/>
        <end position="214"/>
    </location>
</feature>
<dbReference type="InterPro" id="IPR001471">
    <property type="entry name" value="AP2/ERF_dom"/>
</dbReference>
<keyword evidence="3" id="KW-0238">DNA-binding</keyword>
<dbReference type="SUPFAM" id="SSF54171">
    <property type="entry name" value="DNA-binding domain"/>
    <property type="match status" value="1"/>
</dbReference>
<evidence type="ECO:0000313" key="11">
    <source>
        <dbReference type="Proteomes" id="UP000306102"/>
    </source>
</evidence>
<feature type="domain" description="AP2/ERF" evidence="9">
    <location>
        <begin position="74"/>
        <end position="131"/>
    </location>
</feature>
<dbReference type="InterPro" id="IPR036955">
    <property type="entry name" value="AP2/ERF_dom_sf"/>
</dbReference>
<evidence type="ECO:0000259" key="9">
    <source>
        <dbReference type="PROSITE" id="PS51032"/>
    </source>
</evidence>